<dbReference type="InterPro" id="IPR003690">
    <property type="entry name" value="MTERF"/>
</dbReference>
<comment type="similarity">
    <text evidence="1">Belongs to the mTERF family.</text>
</comment>
<dbReference type="Pfam" id="PF02536">
    <property type="entry name" value="mTERF"/>
    <property type="match status" value="1"/>
</dbReference>
<dbReference type="Proteomes" id="UP000271098">
    <property type="component" value="Unassembled WGS sequence"/>
</dbReference>
<keyword evidence="4" id="KW-1185">Reference proteome</keyword>
<dbReference type="Gene3D" id="1.25.70.10">
    <property type="entry name" value="Transcription termination factor 3, mitochondrial"/>
    <property type="match status" value="1"/>
</dbReference>
<evidence type="ECO:0000256" key="2">
    <source>
        <dbReference type="ARBA" id="ARBA00022946"/>
    </source>
</evidence>
<proteinExistence type="inferred from homology"/>
<dbReference type="OrthoDB" id="5858524at2759"/>
<organism evidence="3 4">
    <name type="scientific">Gongylonema pulchrum</name>
    <dbReference type="NCBI Taxonomy" id="637853"/>
    <lineage>
        <taxon>Eukaryota</taxon>
        <taxon>Metazoa</taxon>
        <taxon>Ecdysozoa</taxon>
        <taxon>Nematoda</taxon>
        <taxon>Chromadorea</taxon>
        <taxon>Rhabditida</taxon>
        <taxon>Spirurina</taxon>
        <taxon>Spiruromorpha</taxon>
        <taxon>Spiruroidea</taxon>
        <taxon>Gongylonematidae</taxon>
        <taxon>Gongylonema</taxon>
    </lineage>
</organism>
<accession>A0A3P7NEN6</accession>
<evidence type="ECO:0000313" key="3">
    <source>
        <dbReference type="EMBL" id="VDN41144.1"/>
    </source>
</evidence>
<keyword evidence="2" id="KW-0809">Transit peptide</keyword>
<dbReference type="AlphaFoldDB" id="A0A3P7NEN6"/>
<dbReference type="EMBL" id="UYRT01097130">
    <property type="protein sequence ID" value="VDN41144.1"/>
    <property type="molecule type" value="Genomic_DNA"/>
</dbReference>
<protein>
    <submittedName>
        <fullName evidence="3">Uncharacterized protein</fullName>
    </submittedName>
</protein>
<evidence type="ECO:0000313" key="4">
    <source>
        <dbReference type="Proteomes" id="UP000271098"/>
    </source>
</evidence>
<reference evidence="3 4" key="1">
    <citation type="submission" date="2018-11" db="EMBL/GenBank/DDBJ databases">
        <authorList>
            <consortium name="Pathogen Informatics"/>
        </authorList>
    </citation>
    <scope>NUCLEOTIDE SEQUENCE [LARGE SCALE GENOMIC DNA]</scope>
</reference>
<evidence type="ECO:0000256" key="1">
    <source>
        <dbReference type="ARBA" id="ARBA00007692"/>
    </source>
</evidence>
<dbReference type="GO" id="GO:0003676">
    <property type="term" value="F:nucleic acid binding"/>
    <property type="evidence" value="ECO:0007669"/>
    <property type="project" value="InterPro"/>
</dbReference>
<name>A0A3P7NEN6_9BILA</name>
<sequence length="94" mass="11089">MPVLQVLVELGMNLFEVRINYLYSKKFSKEDIFKIVKNSRFWLNTDVKTIDARLGWLQKTFELTGDEVRQVIVKEPRVIMFGVGPFEVWHTKAI</sequence>
<gene>
    <name evidence="3" type="ORF">GPUH_LOCUS23206</name>
</gene>
<dbReference type="InterPro" id="IPR038538">
    <property type="entry name" value="MTERF_sf"/>
</dbReference>